<gene>
    <name evidence="2" type="ORF">BE17_28945</name>
</gene>
<keyword evidence="1" id="KW-1133">Transmembrane helix</keyword>
<protein>
    <submittedName>
        <fullName evidence="2">Uncharacterized protein</fullName>
    </submittedName>
</protein>
<keyword evidence="1" id="KW-0472">Membrane</keyword>
<dbReference type="EMBL" id="JEMB01003186">
    <property type="protein sequence ID" value="KYF74941.1"/>
    <property type="molecule type" value="Genomic_DNA"/>
</dbReference>
<evidence type="ECO:0000256" key="1">
    <source>
        <dbReference type="SAM" id="Phobius"/>
    </source>
</evidence>
<accession>A0A150R472</accession>
<evidence type="ECO:0000313" key="3">
    <source>
        <dbReference type="Proteomes" id="UP000075635"/>
    </source>
</evidence>
<feature type="transmembrane region" description="Helical" evidence="1">
    <location>
        <begin position="59"/>
        <end position="80"/>
    </location>
</feature>
<evidence type="ECO:0000313" key="2">
    <source>
        <dbReference type="EMBL" id="KYF74941.1"/>
    </source>
</evidence>
<dbReference type="AlphaFoldDB" id="A0A150R472"/>
<keyword evidence="1" id="KW-0812">Transmembrane</keyword>
<comment type="caution">
    <text evidence="2">The sequence shown here is derived from an EMBL/GenBank/DDBJ whole genome shotgun (WGS) entry which is preliminary data.</text>
</comment>
<dbReference type="Proteomes" id="UP000075635">
    <property type="component" value="Unassembled WGS sequence"/>
</dbReference>
<sequence length="202" mass="22775">MNERDPELPEFPQELQRAIRAARRVEPSRALERRVFGALEVVEKTGSAPRRRASRRLSIPLALAVAGGMAAAAALSVSLLDRSEPVELTGREARDLAVRLPDTGHVVVDLPVDTTRHDGERIQVLFHAPASVALHMEDDVPDDYERECEGHQCVHRWETSPRPEDARPPRVRISEPGRYEFSVIHASTDQRYHERFVVLATR</sequence>
<reference evidence="2 3" key="1">
    <citation type="submission" date="2014-02" db="EMBL/GenBank/DDBJ databases">
        <title>The small core and large imbalanced accessory genome model reveals a collaborative survival strategy of Sorangium cellulosum strains in nature.</title>
        <authorList>
            <person name="Han K."/>
            <person name="Peng R."/>
            <person name="Blom J."/>
            <person name="Li Y.-Z."/>
        </authorList>
    </citation>
    <scope>NUCLEOTIDE SEQUENCE [LARGE SCALE GENOMIC DNA]</scope>
    <source>
        <strain evidence="2 3">So0011-07</strain>
    </source>
</reference>
<organism evidence="2 3">
    <name type="scientific">Sorangium cellulosum</name>
    <name type="common">Polyangium cellulosum</name>
    <dbReference type="NCBI Taxonomy" id="56"/>
    <lineage>
        <taxon>Bacteria</taxon>
        <taxon>Pseudomonadati</taxon>
        <taxon>Myxococcota</taxon>
        <taxon>Polyangia</taxon>
        <taxon>Polyangiales</taxon>
        <taxon>Polyangiaceae</taxon>
        <taxon>Sorangium</taxon>
    </lineage>
</organism>
<proteinExistence type="predicted"/>
<name>A0A150R472_SORCE</name>